<feature type="chain" id="PRO_5025360366" description="GPI anchored protein" evidence="2">
    <location>
        <begin position="20"/>
        <end position="231"/>
    </location>
</feature>
<dbReference type="Proteomes" id="UP000799770">
    <property type="component" value="Unassembled WGS sequence"/>
</dbReference>
<sequence>MRTGSGITALAAIAGFALADHDLVFPFVERGDAGNSTDTWQDFHAQVMDVQNDLTTYSVGCATDPCAGWGNLPTFTYTMVIASTTWDMLYSSMPLLSTHTACTFYTDSANPSAFPTSASCEMTNTGRIGTHTNGYEHHFTVPEETDVWNVMSATLRVLDGTASMSTPTGSAGSSRSGTTSGTITTGPTTTPTGSGGGAASGTASSGMAMKTKGAEVWMLGMGVAAGAMFGL</sequence>
<reference evidence="3" key="1">
    <citation type="journal article" date="2020" name="Stud. Mycol.">
        <title>101 Dothideomycetes genomes: a test case for predicting lifestyles and emergence of pathogens.</title>
        <authorList>
            <person name="Haridas S."/>
            <person name="Albert R."/>
            <person name="Binder M."/>
            <person name="Bloem J."/>
            <person name="Labutti K."/>
            <person name="Salamov A."/>
            <person name="Andreopoulos B."/>
            <person name="Baker S."/>
            <person name="Barry K."/>
            <person name="Bills G."/>
            <person name="Bluhm B."/>
            <person name="Cannon C."/>
            <person name="Castanera R."/>
            <person name="Culley D."/>
            <person name="Daum C."/>
            <person name="Ezra D."/>
            <person name="Gonzalez J."/>
            <person name="Henrissat B."/>
            <person name="Kuo A."/>
            <person name="Liang C."/>
            <person name="Lipzen A."/>
            <person name="Lutzoni F."/>
            <person name="Magnuson J."/>
            <person name="Mondo S."/>
            <person name="Nolan M."/>
            <person name="Ohm R."/>
            <person name="Pangilinan J."/>
            <person name="Park H.-J."/>
            <person name="Ramirez L."/>
            <person name="Alfaro M."/>
            <person name="Sun H."/>
            <person name="Tritt A."/>
            <person name="Yoshinaga Y."/>
            <person name="Zwiers L.-H."/>
            <person name="Turgeon B."/>
            <person name="Goodwin S."/>
            <person name="Spatafora J."/>
            <person name="Crous P."/>
            <person name="Grigoriev I."/>
        </authorList>
    </citation>
    <scope>NUCLEOTIDE SEQUENCE</scope>
    <source>
        <strain evidence="3">CBS 627.86</strain>
    </source>
</reference>
<gene>
    <name evidence="3" type="ORF">BDV96DRAFT_649933</name>
</gene>
<accession>A0A6A5YZ40</accession>
<keyword evidence="4" id="KW-1185">Reference proteome</keyword>
<dbReference type="OrthoDB" id="3792779at2759"/>
<dbReference type="AlphaFoldDB" id="A0A6A5YZ40"/>
<evidence type="ECO:0000256" key="1">
    <source>
        <dbReference type="SAM" id="MobiDB-lite"/>
    </source>
</evidence>
<keyword evidence="2" id="KW-0732">Signal</keyword>
<dbReference type="EMBL" id="ML977334">
    <property type="protein sequence ID" value="KAF2111371.1"/>
    <property type="molecule type" value="Genomic_DNA"/>
</dbReference>
<evidence type="ECO:0008006" key="5">
    <source>
        <dbReference type="Google" id="ProtNLM"/>
    </source>
</evidence>
<evidence type="ECO:0000313" key="3">
    <source>
        <dbReference type="EMBL" id="KAF2111371.1"/>
    </source>
</evidence>
<proteinExistence type="predicted"/>
<organism evidence="3 4">
    <name type="scientific">Lophiotrema nucula</name>
    <dbReference type="NCBI Taxonomy" id="690887"/>
    <lineage>
        <taxon>Eukaryota</taxon>
        <taxon>Fungi</taxon>
        <taxon>Dikarya</taxon>
        <taxon>Ascomycota</taxon>
        <taxon>Pezizomycotina</taxon>
        <taxon>Dothideomycetes</taxon>
        <taxon>Pleosporomycetidae</taxon>
        <taxon>Pleosporales</taxon>
        <taxon>Lophiotremataceae</taxon>
        <taxon>Lophiotrema</taxon>
    </lineage>
</organism>
<feature type="signal peptide" evidence="2">
    <location>
        <begin position="1"/>
        <end position="19"/>
    </location>
</feature>
<evidence type="ECO:0000256" key="2">
    <source>
        <dbReference type="SAM" id="SignalP"/>
    </source>
</evidence>
<feature type="compositionally biased region" description="Low complexity" evidence="1">
    <location>
        <begin position="165"/>
        <end position="192"/>
    </location>
</feature>
<name>A0A6A5YZ40_9PLEO</name>
<protein>
    <recommendedName>
        <fullName evidence="5">GPI anchored protein</fullName>
    </recommendedName>
</protein>
<feature type="region of interest" description="Disordered" evidence="1">
    <location>
        <begin position="161"/>
        <end position="205"/>
    </location>
</feature>
<evidence type="ECO:0000313" key="4">
    <source>
        <dbReference type="Proteomes" id="UP000799770"/>
    </source>
</evidence>